<keyword evidence="3" id="KW-1185">Reference proteome</keyword>
<accession>A0A6B3R1R7</accession>
<gene>
    <name evidence="2" type="ORF">G3567_07490</name>
</gene>
<dbReference type="Proteomes" id="UP000478505">
    <property type="component" value="Unassembled WGS sequence"/>
</dbReference>
<dbReference type="Pfam" id="PF11138">
    <property type="entry name" value="DUF2911"/>
    <property type="match status" value="1"/>
</dbReference>
<dbReference type="RefSeq" id="WP_164004699.1">
    <property type="nucleotide sequence ID" value="NZ_JAAIKD010000003.1"/>
</dbReference>
<proteinExistence type="predicted"/>
<dbReference type="PROSITE" id="PS51257">
    <property type="entry name" value="PROKAR_LIPOPROTEIN"/>
    <property type="match status" value="1"/>
</dbReference>
<protein>
    <submittedName>
        <fullName evidence="2">DUF2911 domain-containing protein</fullName>
    </submittedName>
</protein>
<evidence type="ECO:0000313" key="2">
    <source>
        <dbReference type="EMBL" id="NEV93988.1"/>
    </source>
</evidence>
<feature type="region of interest" description="Disordered" evidence="1">
    <location>
        <begin position="20"/>
        <end position="45"/>
    </location>
</feature>
<dbReference type="InterPro" id="IPR021314">
    <property type="entry name" value="DUF2911"/>
</dbReference>
<evidence type="ECO:0000256" key="1">
    <source>
        <dbReference type="SAM" id="MobiDB-lite"/>
    </source>
</evidence>
<dbReference type="AlphaFoldDB" id="A0A6B3R1R7"/>
<name>A0A6B3R1R7_9FLAO</name>
<comment type="caution">
    <text evidence="2">The sequence shown here is derived from an EMBL/GenBank/DDBJ whole genome shotgun (WGS) entry which is preliminary data.</text>
</comment>
<feature type="compositionally biased region" description="Basic and acidic residues" evidence="1">
    <location>
        <begin position="20"/>
        <end position="42"/>
    </location>
</feature>
<sequence>MKKIALVICIVLISTSCKQETKNDQSSNHEHEVKVSETETKKTLSPHTSEMAVIDGAHIHIDYSSPGVRNRMIFGGLLAYDEIWQAGAHKATWIETDKDLEIQGRDLEAGKYGFFVIPSQEDAWTLIFNTHWDQHGKDEYNKDQDVLRVKAEPSESDSLTEHLTYTIEQTGDDTGIIRMSWEKLSIQIPFKVI</sequence>
<dbReference type="EMBL" id="JAAIKD010000003">
    <property type="protein sequence ID" value="NEV93988.1"/>
    <property type="molecule type" value="Genomic_DNA"/>
</dbReference>
<reference evidence="2 3" key="1">
    <citation type="submission" date="2020-02" db="EMBL/GenBank/DDBJ databases">
        <title>Flavobacteriaceae Psychroflexus bacterium YR1-1, complete genome.</title>
        <authorList>
            <person name="Li Y."/>
            <person name="Wu S."/>
        </authorList>
    </citation>
    <scope>NUCLEOTIDE SEQUENCE [LARGE SCALE GENOMIC DNA]</scope>
    <source>
        <strain evidence="2 3">YR1-1</strain>
    </source>
</reference>
<evidence type="ECO:0000313" key="3">
    <source>
        <dbReference type="Proteomes" id="UP000478505"/>
    </source>
</evidence>
<organism evidence="2 3">
    <name type="scientific">Psychroflexus aurantiacus</name>
    <dbReference type="NCBI Taxonomy" id="2709310"/>
    <lineage>
        <taxon>Bacteria</taxon>
        <taxon>Pseudomonadati</taxon>
        <taxon>Bacteroidota</taxon>
        <taxon>Flavobacteriia</taxon>
        <taxon>Flavobacteriales</taxon>
        <taxon>Flavobacteriaceae</taxon>
        <taxon>Psychroflexus</taxon>
    </lineage>
</organism>